<keyword evidence="1" id="KW-1185">Reference proteome</keyword>
<sequence length="134" mass="15396">MDDIKRAHRKTSFPDSLKSLHIYITGVPCSSSTDKAFSKLIDDVLDQCPDLCSFSTGDLCKRQLRKVPVKLPKLKSLSIGRLGTINKEFYDVEDFEYVVENMPNLRILKVYDKIYSLLLESDVIKSFCRRAMQL</sequence>
<evidence type="ECO:0000313" key="1">
    <source>
        <dbReference type="Proteomes" id="UP000887565"/>
    </source>
</evidence>
<dbReference type="WBParaSite" id="nRc.2.0.1.t39907-RA">
    <property type="protein sequence ID" value="nRc.2.0.1.t39907-RA"/>
    <property type="gene ID" value="nRc.2.0.1.g39907"/>
</dbReference>
<dbReference type="Proteomes" id="UP000887565">
    <property type="component" value="Unplaced"/>
</dbReference>
<proteinExistence type="predicted"/>
<name>A0A915KM39_ROMCU</name>
<dbReference type="AlphaFoldDB" id="A0A915KM39"/>
<reference evidence="2" key="1">
    <citation type="submission" date="2022-11" db="UniProtKB">
        <authorList>
            <consortium name="WormBaseParasite"/>
        </authorList>
    </citation>
    <scope>IDENTIFICATION</scope>
</reference>
<accession>A0A915KM39</accession>
<organism evidence="1 2">
    <name type="scientific">Romanomermis culicivorax</name>
    <name type="common">Nematode worm</name>
    <dbReference type="NCBI Taxonomy" id="13658"/>
    <lineage>
        <taxon>Eukaryota</taxon>
        <taxon>Metazoa</taxon>
        <taxon>Ecdysozoa</taxon>
        <taxon>Nematoda</taxon>
        <taxon>Enoplea</taxon>
        <taxon>Dorylaimia</taxon>
        <taxon>Mermithida</taxon>
        <taxon>Mermithoidea</taxon>
        <taxon>Mermithidae</taxon>
        <taxon>Romanomermis</taxon>
    </lineage>
</organism>
<dbReference type="Gene3D" id="3.80.10.10">
    <property type="entry name" value="Ribonuclease Inhibitor"/>
    <property type="match status" value="1"/>
</dbReference>
<dbReference type="InterPro" id="IPR032675">
    <property type="entry name" value="LRR_dom_sf"/>
</dbReference>
<protein>
    <submittedName>
        <fullName evidence="2">Uncharacterized protein</fullName>
    </submittedName>
</protein>
<evidence type="ECO:0000313" key="2">
    <source>
        <dbReference type="WBParaSite" id="nRc.2.0.1.t39907-RA"/>
    </source>
</evidence>